<gene>
    <name evidence="1" type="ORF">DAT39_007370</name>
</gene>
<organism evidence="1 2">
    <name type="scientific">Clarias magur</name>
    <name type="common">Asian catfish</name>
    <name type="synonym">Macropteronotus magur</name>
    <dbReference type="NCBI Taxonomy" id="1594786"/>
    <lineage>
        <taxon>Eukaryota</taxon>
        <taxon>Metazoa</taxon>
        <taxon>Chordata</taxon>
        <taxon>Craniata</taxon>
        <taxon>Vertebrata</taxon>
        <taxon>Euteleostomi</taxon>
        <taxon>Actinopterygii</taxon>
        <taxon>Neopterygii</taxon>
        <taxon>Teleostei</taxon>
        <taxon>Ostariophysi</taxon>
        <taxon>Siluriformes</taxon>
        <taxon>Clariidae</taxon>
        <taxon>Clarias</taxon>
    </lineage>
</organism>
<dbReference type="Proteomes" id="UP000727407">
    <property type="component" value="Unassembled WGS sequence"/>
</dbReference>
<name>A0A8J4U2U8_CLAMG</name>
<dbReference type="EMBL" id="QNUK01000083">
    <property type="protein sequence ID" value="KAF5902929.1"/>
    <property type="molecule type" value="Genomic_DNA"/>
</dbReference>
<keyword evidence="2" id="KW-1185">Reference proteome</keyword>
<reference evidence="1" key="1">
    <citation type="submission" date="2020-07" db="EMBL/GenBank/DDBJ databases">
        <title>Clarias magur genome sequencing, assembly and annotation.</title>
        <authorList>
            <person name="Kushwaha B."/>
            <person name="Kumar R."/>
            <person name="Das P."/>
            <person name="Joshi C.G."/>
            <person name="Kumar D."/>
            <person name="Nagpure N.S."/>
            <person name="Pandey M."/>
            <person name="Agarwal S."/>
            <person name="Srivastava S."/>
            <person name="Singh M."/>
            <person name="Sahoo L."/>
            <person name="Jayasankar P."/>
            <person name="Meher P.K."/>
            <person name="Koringa P.G."/>
            <person name="Iquebal M.A."/>
            <person name="Das S.P."/>
            <person name="Bit A."/>
            <person name="Patnaik S."/>
            <person name="Patel N."/>
            <person name="Shah T.M."/>
            <person name="Hinsu A."/>
            <person name="Jena J.K."/>
        </authorList>
    </citation>
    <scope>NUCLEOTIDE SEQUENCE</scope>
    <source>
        <strain evidence="1">CIFAMagur01</strain>
        <tissue evidence="1">Testis</tissue>
    </source>
</reference>
<protein>
    <submittedName>
        <fullName evidence="1">Uncharacterized protein</fullName>
    </submittedName>
</protein>
<sequence length="55" mass="6194">MAKHSPVPTGFYDRRSSLFHTSTFSINITSQHVKSCWLLHSTARYAAVHLLTSTC</sequence>
<proteinExistence type="predicted"/>
<evidence type="ECO:0000313" key="2">
    <source>
        <dbReference type="Proteomes" id="UP000727407"/>
    </source>
</evidence>
<dbReference type="AlphaFoldDB" id="A0A8J4U2U8"/>
<comment type="caution">
    <text evidence="1">The sequence shown here is derived from an EMBL/GenBank/DDBJ whole genome shotgun (WGS) entry which is preliminary data.</text>
</comment>
<evidence type="ECO:0000313" key="1">
    <source>
        <dbReference type="EMBL" id="KAF5902929.1"/>
    </source>
</evidence>
<accession>A0A8J4U2U8</accession>